<dbReference type="SUPFAM" id="SSF102114">
    <property type="entry name" value="Radical SAM enzymes"/>
    <property type="match status" value="1"/>
</dbReference>
<dbReference type="PANTHER" id="PTHR11228">
    <property type="entry name" value="RADICAL SAM DOMAIN PROTEIN"/>
    <property type="match status" value="1"/>
</dbReference>
<dbReference type="SFLD" id="SFLDG01067">
    <property type="entry name" value="SPASM/twitch_domain_containing"/>
    <property type="match status" value="1"/>
</dbReference>
<dbReference type="PANTHER" id="PTHR11228:SF7">
    <property type="entry name" value="PQQA PEPTIDE CYCLASE"/>
    <property type="match status" value="1"/>
</dbReference>
<evidence type="ECO:0000256" key="1">
    <source>
        <dbReference type="ARBA" id="ARBA00001966"/>
    </source>
</evidence>
<evidence type="ECO:0000313" key="10">
    <source>
        <dbReference type="Proteomes" id="UP000057158"/>
    </source>
</evidence>
<dbReference type="GO" id="GO:0051536">
    <property type="term" value="F:iron-sulfur cluster binding"/>
    <property type="evidence" value="ECO:0007669"/>
    <property type="project" value="UniProtKB-KW"/>
</dbReference>
<evidence type="ECO:0000256" key="2">
    <source>
        <dbReference type="ARBA" id="ARBA00022485"/>
    </source>
</evidence>
<organism evidence="9 10">
    <name type="scientific">Desulfuromonas soudanensis</name>
    <dbReference type="NCBI Taxonomy" id="1603606"/>
    <lineage>
        <taxon>Bacteria</taxon>
        <taxon>Pseudomonadati</taxon>
        <taxon>Thermodesulfobacteriota</taxon>
        <taxon>Desulfuromonadia</taxon>
        <taxon>Desulfuromonadales</taxon>
        <taxon>Desulfuromonadaceae</taxon>
        <taxon>Desulfuromonas</taxon>
    </lineage>
</organism>
<dbReference type="GO" id="GO:0046872">
    <property type="term" value="F:metal ion binding"/>
    <property type="evidence" value="ECO:0007669"/>
    <property type="project" value="UniProtKB-KW"/>
</dbReference>
<feature type="domain" description="4Fe4S-binding SPASM" evidence="8">
    <location>
        <begin position="251"/>
        <end position="318"/>
    </location>
</feature>
<dbReference type="KEGG" id="des:DSOUD_0694"/>
<evidence type="ECO:0000256" key="6">
    <source>
        <dbReference type="ARBA" id="ARBA00023014"/>
    </source>
</evidence>
<evidence type="ECO:0000259" key="8">
    <source>
        <dbReference type="Pfam" id="PF13186"/>
    </source>
</evidence>
<keyword evidence="10" id="KW-1185">Reference proteome</keyword>
<comment type="cofactor">
    <cofactor evidence="1">
        <name>[4Fe-4S] cluster</name>
        <dbReference type="ChEBI" id="CHEBI:49883"/>
    </cofactor>
</comment>
<name>A0A0M4DFZ2_9BACT</name>
<dbReference type="AlphaFoldDB" id="A0A0M4DFZ2"/>
<dbReference type="CDD" id="cd21109">
    <property type="entry name" value="SPASM"/>
    <property type="match status" value="1"/>
</dbReference>
<dbReference type="InterPro" id="IPR034391">
    <property type="entry name" value="AdoMet-like_SPASM_containing"/>
</dbReference>
<reference evidence="9 10" key="1">
    <citation type="submission" date="2015-07" db="EMBL/GenBank/DDBJ databases">
        <title>Isolation and Genomic Characterization of a Novel Halophilic Metal-Reducing Deltaproteobacterium from the Deep Subsurface.</title>
        <authorList>
            <person name="Badalamenti J.P."/>
            <person name="Summers Z.M."/>
            <person name="Gralnick J.A."/>
            <person name="Bond D.R."/>
        </authorList>
    </citation>
    <scope>NUCLEOTIDE SEQUENCE [LARGE SCALE GENOMIC DNA]</scope>
    <source>
        <strain evidence="9 10">WTL</strain>
    </source>
</reference>
<dbReference type="InterPro" id="IPR058240">
    <property type="entry name" value="rSAM_sf"/>
</dbReference>
<dbReference type="STRING" id="1603606.DSOUD_0694"/>
<evidence type="ECO:0000256" key="4">
    <source>
        <dbReference type="ARBA" id="ARBA00022723"/>
    </source>
</evidence>
<dbReference type="Pfam" id="PF04055">
    <property type="entry name" value="Radical_SAM"/>
    <property type="match status" value="1"/>
</dbReference>
<dbReference type="PATRIC" id="fig|1603606.3.peg.758"/>
<evidence type="ECO:0000259" key="7">
    <source>
        <dbReference type="Pfam" id="PF04055"/>
    </source>
</evidence>
<proteinExistence type="predicted"/>
<keyword evidence="4" id="KW-0479">Metal-binding</keyword>
<dbReference type="Pfam" id="PF13186">
    <property type="entry name" value="SPASM"/>
    <property type="match status" value="1"/>
</dbReference>
<dbReference type="Proteomes" id="UP000057158">
    <property type="component" value="Chromosome"/>
</dbReference>
<keyword evidence="5" id="KW-0408">Iron</keyword>
<evidence type="ECO:0000256" key="5">
    <source>
        <dbReference type="ARBA" id="ARBA00023004"/>
    </source>
</evidence>
<dbReference type="CDD" id="cd01335">
    <property type="entry name" value="Radical_SAM"/>
    <property type="match status" value="1"/>
</dbReference>
<dbReference type="GO" id="GO:0003824">
    <property type="term" value="F:catalytic activity"/>
    <property type="evidence" value="ECO:0007669"/>
    <property type="project" value="InterPro"/>
</dbReference>
<dbReference type="InterPro" id="IPR007197">
    <property type="entry name" value="rSAM"/>
</dbReference>
<sequence length="351" mass="39332">MQAPGKTLTDILGVVRPGRGDEAQRRRLQTLTREAPLILQIETTNVCNAACIFCAYSAMQRPKGVMSMALFDKLVNDYAGMGGGPVSLTPVVGDALLDPHLLERLRLLSAHPLVNQITMTTNAIALDRYADDEVRFLLESLDGIQVSIGGLDAETYKTLYGVDRFPQVKAAMERLLTLKDGVESGANLTFAFRTNDWTFELRFKRQLDEYRRRGVFVSHIWTYANYSGVIKSDSRMNLQVNETEAKTTTTCVYPCVHMAVCWDGRVTACGCADFEGKSLWVGQAQENSLAELWHGEKRSRILESFTSGRLTPICRQCTAYQADTLFAQPLFRDVIPRQPLTLEYLHNFWGG</sequence>
<evidence type="ECO:0000256" key="3">
    <source>
        <dbReference type="ARBA" id="ARBA00022691"/>
    </source>
</evidence>
<keyword evidence="2" id="KW-0004">4Fe-4S</keyword>
<accession>A0A0M4DFZ2</accession>
<dbReference type="Gene3D" id="3.20.20.70">
    <property type="entry name" value="Aldolase class I"/>
    <property type="match status" value="1"/>
</dbReference>
<keyword evidence="6" id="KW-0411">Iron-sulfur</keyword>
<dbReference type="EMBL" id="CP010802">
    <property type="protein sequence ID" value="ALC15482.1"/>
    <property type="molecule type" value="Genomic_DNA"/>
</dbReference>
<protein>
    <submittedName>
        <fullName evidence="9">Radical SAM superfamily enzyme</fullName>
    </submittedName>
</protein>
<dbReference type="InterPro" id="IPR050377">
    <property type="entry name" value="Radical_SAM_PqqE_MftC-like"/>
</dbReference>
<dbReference type="InterPro" id="IPR013785">
    <property type="entry name" value="Aldolase_TIM"/>
</dbReference>
<evidence type="ECO:0000313" key="9">
    <source>
        <dbReference type="EMBL" id="ALC15482.1"/>
    </source>
</evidence>
<gene>
    <name evidence="9" type="ORF">DSOUD_0694</name>
</gene>
<keyword evidence="3" id="KW-0949">S-adenosyl-L-methionine</keyword>
<dbReference type="SFLD" id="SFLDG01387">
    <property type="entry name" value="BtrN-like_SPASM_domain_contain"/>
    <property type="match status" value="1"/>
</dbReference>
<dbReference type="InterPro" id="IPR023885">
    <property type="entry name" value="4Fe4S-binding_SPASM_dom"/>
</dbReference>
<dbReference type="SFLD" id="SFLDS00029">
    <property type="entry name" value="Radical_SAM"/>
    <property type="match status" value="1"/>
</dbReference>
<feature type="domain" description="Radical SAM core" evidence="7">
    <location>
        <begin position="41"/>
        <end position="176"/>
    </location>
</feature>